<sequence length="221" mass="24700">MRAGALSTGDALHKIYDALLGHYGSQHWWPGETPFEVMVGAVLTQNTSWVNVERAIQNLKQAEILSPQAINQCPQEGLAHLLRPSGYFNVKAKRLKNLCEWILELGLEESRGIATGALRSALLSVNGVGPETADDILLYAYDRPIFVIDAYTRRIFSRIGLVSGNESYEALRTLFEEALSASAAIYNEYHALIVHHAKYVCQVKPRCDQCIIKLHCQFDNK</sequence>
<dbReference type="InterPro" id="IPR023170">
    <property type="entry name" value="HhH_base_excis_C"/>
</dbReference>
<dbReference type="AlphaFoldDB" id="A0A558D1S2"/>
<evidence type="ECO:0000256" key="4">
    <source>
        <dbReference type="ARBA" id="ARBA00023014"/>
    </source>
</evidence>
<keyword evidence="6" id="KW-0255">Endonuclease</keyword>
<protein>
    <submittedName>
        <fullName evidence="6">Endonuclease III domain-containing protein</fullName>
    </submittedName>
</protein>
<name>A0A558D1S2_9GAMM</name>
<dbReference type="GO" id="GO:0046872">
    <property type="term" value="F:metal ion binding"/>
    <property type="evidence" value="ECO:0007669"/>
    <property type="project" value="UniProtKB-KW"/>
</dbReference>
<organism evidence="6 7">
    <name type="scientific">Sedimenticola thiotaurini</name>
    <dbReference type="NCBI Taxonomy" id="1543721"/>
    <lineage>
        <taxon>Bacteria</taxon>
        <taxon>Pseudomonadati</taxon>
        <taxon>Pseudomonadota</taxon>
        <taxon>Gammaproteobacteria</taxon>
        <taxon>Chromatiales</taxon>
        <taxon>Sedimenticolaceae</taxon>
        <taxon>Sedimenticola</taxon>
    </lineage>
</organism>
<dbReference type="Proteomes" id="UP000317355">
    <property type="component" value="Unassembled WGS sequence"/>
</dbReference>
<dbReference type="GO" id="GO:0051539">
    <property type="term" value="F:4 iron, 4 sulfur cluster binding"/>
    <property type="evidence" value="ECO:0007669"/>
    <property type="project" value="UniProtKB-KW"/>
</dbReference>
<dbReference type="GO" id="GO:0004519">
    <property type="term" value="F:endonuclease activity"/>
    <property type="evidence" value="ECO:0007669"/>
    <property type="project" value="UniProtKB-KW"/>
</dbReference>
<keyword evidence="4" id="KW-0411">Iron-sulfur</keyword>
<dbReference type="Gene3D" id="1.10.340.30">
    <property type="entry name" value="Hypothetical protein, domain 2"/>
    <property type="match status" value="1"/>
</dbReference>
<dbReference type="SUPFAM" id="SSF48150">
    <property type="entry name" value="DNA-glycosylase"/>
    <property type="match status" value="1"/>
</dbReference>
<dbReference type="GO" id="GO:0006284">
    <property type="term" value="P:base-excision repair"/>
    <property type="evidence" value="ECO:0007669"/>
    <property type="project" value="InterPro"/>
</dbReference>
<evidence type="ECO:0000256" key="2">
    <source>
        <dbReference type="ARBA" id="ARBA00022723"/>
    </source>
</evidence>
<reference evidence="6 7" key="1">
    <citation type="submission" date="2019-07" db="EMBL/GenBank/DDBJ databases">
        <title>The pathways for chlorine oxyanion respiration interact through the shared metabolite chlorate.</title>
        <authorList>
            <person name="Barnum T.P."/>
            <person name="Cheng Y."/>
            <person name="Hill K.A."/>
            <person name="Lucas L.N."/>
            <person name="Carlson H.K."/>
            <person name="Coates J.D."/>
        </authorList>
    </citation>
    <scope>NUCLEOTIDE SEQUENCE [LARGE SCALE GENOMIC DNA]</scope>
    <source>
        <strain evidence="6">BK-3</strain>
    </source>
</reference>
<keyword evidence="6" id="KW-0378">Hydrolase</keyword>
<keyword evidence="2" id="KW-0479">Metal-binding</keyword>
<dbReference type="Pfam" id="PF00730">
    <property type="entry name" value="HhH-GPD"/>
    <property type="match status" value="1"/>
</dbReference>
<proteinExistence type="predicted"/>
<dbReference type="PIRSF" id="PIRSF001435">
    <property type="entry name" value="Nth"/>
    <property type="match status" value="1"/>
</dbReference>
<dbReference type="PANTHER" id="PTHR10359:SF19">
    <property type="entry name" value="DNA REPAIR GLYCOSYLASE MJ1434-RELATED"/>
    <property type="match status" value="1"/>
</dbReference>
<dbReference type="PANTHER" id="PTHR10359">
    <property type="entry name" value="A/G-SPECIFIC ADENINE GLYCOSYLASE/ENDONUCLEASE III"/>
    <property type="match status" value="1"/>
</dbReference>
<keyword evidence="6" id="KW-0540">Nuclease</keyword>
<dbReference type="CDD" id="cd00056">
    <property type="entry name" value="ENDO3c"/>
    <property type="match status" value="1"/>
</dbReference>
<dbReference type="InterPro" id="IPR011257">
    <property type="entry name" value="DNA_glycosylase"/>
</dbReference>
<evidence type="ECO:0000259" key="5">
    <source>
        <dbReference type="SMART" id="SM00478"/>
    </source>
</evidence>
<dbReference type="Gene3D" id="1.10.1670.10">
    <property type="entry name" value="Helix-hairpin-Helix base-excision DNA repair enzymes (C-terminal)"/>
    <property type="match status" value="1"/>
</dbReference>
<evidence type="ECO:0000313" key="6">
    <source>
        <dbReference type="EMBL" id="TVT54958.1"/>
    </source>
</evidence>
<keyword evidence="3" id="KW-0408">Iron</keyword>
<dbReference type="InterPro" id="IPR003265">
    <property type="entry name" value="HhH-GPD_domain"/>
</dbReference>
<evidence type="ECO:0000256" key="3">
    <source>
        <dbReference type="ARBA" id="ARBA00023004"/>
    </source>
</evidence>
<dbReference type="EMBL" id="VMRY01000038">
    <property type="protein sequence ID" value="TVT54958.1"/>
    <property type="molecule type" value="Genomic_DNA"/>
</dbReference>
<gene>
    <name evidence="6" type="ORF">FHK82_09045</name>
</gene>
<accession>A0A558D1S2</accession>
<evidence type="ECO:0000256" key="1">
    <source>
        <dbReference type="ARBA" id="ARBA00022485"/>
    </source>
</evidence>
<feature type="domain" description="HhH-GPD" evidence="5">
    <location>
        <begin position="43"/>
        <end position="199"/>
    </location>
</feature>
<dbReference type="SMART" id="SM00478">
    <property type="entry name" value="ENDO3c"/>
    <property type="match status" value="1"/>
</dbReference>
<comment type="caution">
    <text evidence="6">The sequence shown here is derived from an EMBL/GenBank/DDBJ whole genome shotgun (WGS) entry which is preliminary data.</text>
</comment>
<evidence type="ECO:0000313" key="7">
    <source>
        <dbReference type="Proteomes" id="UP000317355"/>
    </source>
</evidence>
<keyword evidence="1" id="KW-0004">4Fe-4S</keyword>